<feature type="transmembrane region" description="Helical" evidence="7">
    <location>
        <begin position="45"/>
        <end position="61"/>
    </location>
</feature>
<dbReference type="EMBL" id="JAEPBG010000009">
    <property type="protein sequence ID" value="MBK4736885.1"/>
    <property type="molecule type" value="Genomic_DNA"/>
</dbReference>
<organism evidence="8 9">
    <name type="scientific">Noviherbaspirillum pedocola</name>
    <dbReference type="NCBI Taxonomy" id="2801341"/>
    <lineage>
        <taxon>Bacteria</taxon>
        <taxon>Pseudomonadati</taxon>
        <taxon>Pseudomonadota</taxon>
        <taxon>Betaproteobacteria</taxon>
        <taxon>Burkholderiales</taxon>
        <taxon>Oxalobacteraceae</taxon>
        <taxon>Noviherbaspirillum</taxon>
    </lineage>
</organism>
<dbReference type="Proteomes" id="UP000622890">
    <property type="component" value="Unassembled WGS sequence"/>
</dbReference>
<gene>
    <name evidence="8" type="ORF">JJB74_19870</name>
</gene>
<keyword evidence="6 7" id="KW-0472">Membrane</keyword>
<dbReference type="InterPro" id="IPR051800">
    <property type="entry name" value="PqiA-PqiB_transport"/>
</dbReference>
<dbReference type="RefSeq" id="WP_200594758.1">
    <property type="nucleotide sequence ID" value="NZ_JAEPBG010000009.1"/>
</dbReference>
<dbReference type="GO" id="GO:0005886">
    <property type="term" value="C:plasma membrane"/>
    <property type="evidence" value="ECO:0007669"/>
    <property type="project" value="UniProtKB-SubCell"/>
</dbReference>
<evidence type="ECO:0000313" key="8">
    <source>
        <dbReference type="EMBL" id="MBK4736885.1"/>
    </source>
</evidence>
<keyword evidence="2" id="KW-1003">Cell membrane</keyword>
<keyword evidence="9" id="KW-1185">Reference proteome</keyword>
<evidence type="ECO:0000256" key="1">
    <source>
        <dbReference type="ARBA" id="ARBA00004533"/>
    </source>
</evidence>
<reference evidence="8" key="1">
    <citation type="submission" date="2021-01" db="EMBL/GenBank/DDBJ databases">
        <title>Genome sequence of strain Noviherbaspirillum sp. DKR-6.</title>
        <authorList>
            <person name="Chaudhary D.K."/>
        </authorList>
    </citation>
    <scope>NUCLEOTIDE SEQUENCE</scope>
    <source>
        <strain evidence="8">DKR-6</strain>
    </source>
</reference>
<evidence type="ECO:0000256" key="5">
    <source>
        <dbReference type="ARBA" id="ARBA00022989"/>
    </source>
</evidence>
<evidence type="ECO:0000313" key="9">
    <source>
        <dbReference type="Proteomes" id="UP000622890"/>
    </source>
</evidence>
<proteinExistence type="predicted"/>
<feature type="transmembrane region" description="Helical" evidence="7">
    <location>
        <begin position="173"/>
        <end position="192"/>
    </location>
</feature>
<feature type="transmembrane region" description="Helical" evidence="7">
    <location>
        <begin position="143"/>
        <end position="167"/>
    </location>
</feature>
<dbReference type="PANTHER" id="PTHR30462">
    <property type="entry name" value="INTERMEMBRANE TRANSPORT PROTEIN PQIB-RELATED"/>
    <property type="match status" value="1"/>
</dbReference>
<evidence type="ECO:0000256" key="2">
    <source>
        <dbReference type="ARBA" id="ARBA00022475"/>
    </source>
</evidence>
<keyword evidence="4 7" id="KW-0812">Transmembrane</keyword>
<protein>
    <submittedName>
        <fullName evidence="8">Paraquat-inducible protein A</fullName>
    </submittedName>
</protein>
<name>A0A934W7X2_9BURK</name>
<evidence type="ECO:0000256" key="3">
    <source>
        <dbReference type="ARBA" id="ARBA00022519"/>
    </source>
</evidence>
<evidence type="ECO:0000256" key="4">
    <source>
        <dbReference type="ARBA" id="ARBA00022692"/>
    </source>
</evidence>
<dbReference type="AlphaFoldDB" id="A0A934W7X2"/>
<keyword evidence="5 7" id="KW-1133">Transmembrane helix</keyword>
<evidence type="ECO:0000256" key="7">
    <source>
        <dbReference type="SAM" id="Phobius"/>
    </source>
</evidence>
<evidence type="ECO:0000256" key="6">
    <source>
        <dbReference type="ARBA" id="ARBA00023136"/>
    </source>
</evidence>
<dbReference type="Pfam" id="PF04403">
    <property type="entry name" value="PqiA"/>
    <property type="match status" value="1"/>
</dbReference>
<sequence>MASAASRGLASCHVCGLLSHLHAHHEASACPRCRARLHLRKPGSIVRTWFLLILAAVLYIPANMLPILESHSLLENQSSTILAGIILFWKGGSWFVAALIFIASIVVPMTKLIALALLLITVQRRSRWAPQQRTQLYRMVDFIGRWSMLDIFVVALTVALVQVGALASIKPGAGSLAFGAVVIITMLAAHTFDPRLIWDAADYQQQEQEEEHG</sequence>
<comment type="caution">
    <text evidence="8">The sequence shown here is derived from an EMBL/GenBank/DDBJ whole genome shotgun (WGS) entry which is preliminary data.</text>
</comment>
<accession>A0A934W7X2</accession>
<feature type="transmembrane region" description="Helical" evidence="7">
    <location>
        <begin position="95"/>
        <end position="122"/>
    </location>
</feature>
<dbReference type="InterPro" id="IPR007498">
    <property type="entry name" value="PqiA-like"/>
</dbReference>
<dbReference type="PANTHER" id="PTHR30462:SF3">
    <property type="entry name" value="INTERMEMBRANE TRANSPORT PROTEIN PQIA"/>
    <property type="match status" value="1"/>
</dbReference>
<keyword evidence="3" id="KW-0997">Cell inner membrane</keyword>
<comment type="subcellular location">
    <subcellularLocation>
        <location evidence="1">Cell inner membrane</location>
    </subcellularLocation>
</comment>